<protein>
    <recommendedName>
        <fullName evidence="15">Synaptobrevin</fullName>
    </recommendedName>
</protein>
<dbReference type="Gene3D" id="3.30.450.50">
    <property type="entry name" value="Longin domain"/>
    <property type="match status" value="1"/>
</dbReference>
<reference evidence="13" key="1">
    <citation type="submission" date="2023-07" db="EMBL/GenBank/DDBJ databases">
        <title>Chromosome-level genome assembly of Artemia franciscana.</title>
        <authorList>
            <person name="Jo E."/>
        </authorList>
    </citation>
    <scope>NUCLEOTIDE SEQUENCE</scope>
    <source>
        <tissue evidence="13">Whole body</tissue>
    </source>
</reference>
<sequence length="146" mass="16545">MVSFITFDGKQTYHMCHCYVRTDNLAAVVISDGEYPTRVAHSLLMQVLEEFTKKIPAGDWASGKEVNYPVLETTLAKYQNPKEADSLAKMQADLDETRIIMHNTIEAVLQRGEKLDDLVSKSQNLSDTSKMFYKTAKKTNSCCNWV</sequence>
<dbReference type="PANTHER" id="PTHR45806">
    <property type="entry name" value="SYNAPTOBREVIN HOMOLOG YKT6"/>
    <property type="match status" value="1"/>
</dbReference>
<evidence type="ECO:0008006" key="15">
    <source>
        <dbReference type="Google" id="ProtNLM"/>
    </source>
</evidence>
<dbReference type="CDD" id="cd14824">
    <property type="entry name" value="Longin"/>
    <property type="match status" value="1"/>
</dbReference>
<dbReference type="GO" id="GO:0005484">
    <property type="term" value="F:SNAP receptor activity"/>
    <property type="evidence" value="ECO:0007669"/>
    <property type="project" value="TreeGrafter"/>
</dbReference>
<feature type="domain" description="Longin" evidence="11">
    <location>
        <begin position="14"/>
        <end position="62"/>
    </location>
</feature>
<evidence type="ECO:0000259" key="12">
    <source>
        <dbReference type="PROSITE" id="PS50892"/>
    </source>
</evidence>
<accession>A0AA88L233</accession>
<evidence type="ECO:0000256" key="7">
    <source>
        <dbReference type="ARBA" id="ARBA00023289"/>
    </source>
</evidence>
<evidence type="ECO:0000256" key="4">
    <source>
        <dbReference type="ARBA" id="ARBA00023136"/>
    </source>
</evidence>
<evidence type="ECO:0000256" key="2">
    <source>
        <dbReference type="ARBA" id="ARBA00008025"/>
    </source>
</evidence>
<dbReference type="InterPro" id="IPR011012">
    <property type="entry name" value="Longin-like_dom_sf"/>
</dbReference>
<dbReference type="PANTHER" id="PTHR45806:SF1">
    <property type="entry name" value="SYNAPTOBREVIN HOMOLOG YKT6"/>
    <property type="match status" value="1"/>
</dbReference>
<evidence type="ECO:0000256" key="10">
    <source>
        <dbReference type="PROSITE-ProRule" id="PRU00290"/>
    </source>
</evidence>
<keyword evidence="5" id="KW-0564">Palmitate</keyword>
<dbReference type="GO" id="GO:0000139">
    <property type="term" value="C:Golgi membrane"/>
    <property type="evidence" value="ECO:0007669"/>
    <property type="project" value="UniProtKB-SubCell"/>
</dbReference>
<keyword evidence="10" id="KW-0175">Coiled coil</keyword>
<comment type="function">
    <text evidence="8">Vesicular soluble NSF attachment protein receptor (v-SNARE) mediating vesicle docking and fusion to a specific acceptor cellular compartment. Functions in endoplasmic reticulum to Golgi transport; as part of a SNARE complex composed of GOSR1, GOSR2 and STX5. Functions in early/recycling endosome to TGN transport; as part of a SNARE complex composed of BET1L, GOSR1 and STX5. Has a S-palmitoyl transferase activity.</text>
</comment>
<dbReference type="Pfam" id="PF00957">
    <property type="entry name" value="Synaptobrevin"/>
    <property type="match status" value="1"/>
</dbReference>
<dbReference type="PROSITE" id="PS50892">
    <property type="entry name" value="V_SNARE"/>
    <property type="match status" value="1"/>
</dbReference>
<comment type="similarity">
    <text evidence="2">Belongs to the synaptobrevin family.</text>
</comment>
<dbReference type="Pfam" id="PF13774">
    <property type="entry name" value="Longin"/>
    <property type="match status" value="1"/>
</dbReference>
<name>A0AA88L233_ARTSF</name>
<dbReference type="InterPro" id="IPR010908">
    <property type="entry name" value="Longin_dom"/>
</dbReference>
<dbReference type="AlphaFoldDB" id="A0AA88L233"/>
<dbReference type="CDD" id="cd15867">
    <property type="entry name" value="R-SNARE_YKT6"/>
    <property type="match status" value="1"/>
</dbReference>
<dbReference type="InterPro" id="IPR045848">
    <property type="entry name" value="R-SNARE_YKT6"/>
</dbReference>
<gene>
    <name evidence="13" type="ORF">QYM36_013461</name>
</gene>
<dbReference type="PROSITE" id="PS50859">
    <property type="entry name" value="LONGIN"/>
    <property type="match status" value="1"/>
</dbReference>
<feature type="domain" description="V-SNARE coiled-coil homology" evidence="12">
    <location>
        <begin position="86"/>
        <end position="146"/>
    </location>
</feature>
<evidence type="ECO:0000256" key="1">
    <source>
        <dbReference type="ARBA" id="ARBA00004444"/>
    </source>
</evidence>
<dbReference type="FunFam" id="1.20.5.110:FF:000020">
    <property type="entry name" value="synaptobrevin homolog YKT6"/>
    <property type="match status" value="1"/>
</dbReference>
<dbReference type="SUPFAM" id="SSF64356">
    <property type="entry name" value="SNARE-like"/>
    <property type="match status" value="1"/>
</dbReference>
<dbReference type="InterPro" id="IPR042855">
    <property type="entry name" value="V_SNARE_CC"/>
</dbReference>
<dbReference type="Proteomes" id="UP001187531">
    <property type="component" value="Unassembled WGS sequence"/>
</dbReference>
<dbReference type="SUPFAM" id="SSF58038">
    <property type="entry name" value="SNARE fusion complex"/>
    <property type="match status" value="1"/>
</dbReference>
<dbReference type="SMART" id="SM01270">
    <property type="entry name" value="Longin"/>
    <property type="match status" value="1"/>
</dbReference>
<evidence type="ECO:0000313" key="13">
    <source>
        <dbReference type="EMBL" id="KAK2709796.1"/>
    </source>
</evidence>
<evidence type="ECO:0000313" key="14">
    <source>
        <dbReference type="Proteomes" id="UP001187531"/>
    </source>
</evidence>
<comment type="caution">
    <text evidence="13">The sequence shown here is derived from an EMBL/GenBank/DDBJ whole genome shotgun (WGS) entry which is preliminary data.</text>
</comment>
<evidence type="ECO:0000259" key="11">
    <source>
        <dbReference type="PROSITE" id="PS50859"/>
    </source>
</evidence>
<keyword evidence="4" id="KW-0472">Membrane</keyword>
<evidence type="ECO:0000256" key="8">
    <source>
        <dbReference type="ARBA" id="ARBA00025256"/>
    </source>
</evidence>
<evidence type="ECO:0000256" key="5">
    <source>
        <dbReference type="ARBA" id="ARBA00023139"/>
    </source>
</evidence>
<keyword evidence="7" id="KW-0636">Prenylation</keyword>
<evidence type="ECO:0000256" key="3">
    <source>
        <dbReference type="ARBA" id="ARBA00022481"/>
    </source>
</evidence>
<dbReference type="GO" id="GO:0030659">
    <property type="term" value="C:cytoplasmic vesicle membrane"/>
    <property type="evidence" value="ECO:0007669"/>
    <property type="project" value="UniProtKB-SubCell"/>
</dbReference>
<dbReference type="GO" id="GO:0006888">
    <property type="term" value="P:endoplasmic reticulum to Golgi vesicle-mediated transport"/>
    <property type="evidence" value="ECO:0007669"/>
    <property type="project" value="TreeGrafter"/>
</dbReference>
<proteinExistence type="inferred from homology"/>
<keyword evidence="6" id="KW-0449">Lipoprotein</keyword>
<dbReference type="EMBL" id="JAVRJZ010000017">
    <property type="protein sequence ID" value="KAK2709796.1"/>
    <property type="molecule type" value="Genomic_DNA"/>
</dbReference>
<evidence type="ECO:0000256" key="9">
    <source>
        <dbReference type="ARBA" id="ARBA00025701"/>
    </source>
</evidence>
<keyword evidence="14" id="KW-1185">Reference proteome</keyword>
<comment type="subcellular location">
    <subcellularLocation>
        <location evidence="9">Cytoplasmic vesicle membrane</location>
        <topology evidence="9">Lipid-anchor</topology>
        <orientation evidence="9">Cytoplasmic side</orientation>
    </subcellularLocation>
    <subcellularLocation>
        <location evidence="1">Golgi apparatus membrane</location>
        <topology evidence="1">Lipid-anchor</topology>
        <orientation evidence="1">Cytoplasmic side</orientation>
    </subcellularLocation>
</comment>
<dbReference type="Gene3D" id="1.20.5.110">
    <property type="match status" value="1"/>
</dbReference>
<organism evidence="13 14">
    <name type="scientific">Artemia franciscana</name>
    <name type="common">Brine shrimp</name>
    <name type="synonym">Artemia sanfranciscana</name>
    <dbReference type="NCBI Taxonomy" id="6661"/>
    <lineage>
        <taxon>Eukaryota</taxon>
        <taxon>Metazoa</taxon>
        <taxon>Ecdysozoa</taxon>
        <taxon>Arthropoda</taxon>
        <taxon>Crustacea</taxon>
        <taxon>Branchiopoda</taxon>
        <taxon>Anostraca</taxon>
        <taxon>Artemiidae</taxon>
        <taxon>Artemia</taxon>
    </lineage>
</organism>
<keyword evidence="3" id="KW-0488">Methylation</keyword>
<evidence type="ECO:0000256" key="6">
    <source>
        <dbReference type="ARBA" id="ARBA00023288"/>
    </source>
</evidence>